<dbReference type="PROSITE" id="PS51178">
    <property type="entry name" value="PASTA"/>
    <property type="match status" value="3"/>
</dbReference>
<feature type="region of interest" description="Disordered" evidence="1">
    <location>
        <begin position="374"/>
        <end position="395"/>
    </location>
</feature>
<keyword evidence="5" id="KW-1185">Reference proteome</keyword>
<feature type="transmembrane region" description="Helical" evidence="2">
    <location>
        <begin position="176"/>
        <end position="196"/>
    </location>
</feature>
<feature type="domain" description="PASTA" evidence="3">
    <location>
        <begin position="270"/>
        <end position="339"/>
    </location>
</feature>
<dbReference type="InterPro" id="IPR005543">
    <property type="entry name" value="PASTA_dom"/>
</dbReference>
<dbReference type="RefSeq" id="WP_126353128.1">
    <property type="nucleotide sequence ID" value="NZ_CP086380.1"/>
</dbReference>
<dbReference type="AlphaFoldDB" id="A0A431VPR7"/>
<evidence type="ECO:0000313" key="5">
    <source>
        <dbReference type="Proteomes" id="UP000277766"/>
    </source>
</evidence>
<dbReference type="Gene3D" id="3.30.10.20">
    <property type="match status" value="3"/>
</dbReference>
<dbReference type="SMART" id="SM00740">
    <property type="entry name" value="PASTA"/>
    <property type="match status" value="3"/>
</dbReference>
<organism evidence="4 5">
    <name type="scientific">Deinococcus radiophilus</name>
    <dbReference type="NCBI Taxonomy" id="32062"/>
    <lineage>
        <taxon>Bacteria</taxon>
        <taxon>Thermotogati</taxon>
        <taxon>Deinococcota</taxon>
        <taxon>Deinococci</taxon>
        <taxon>Deinococcales</taxon>
        <taxon>Deinococcaceae</taxon>
        <taxon>Deinococcus</taxon>
    </lineage>
</organism>
<gene>
    <name evidence="4" type="ORF">EJ104_11970</name>
</gene>
<dbReference type="Proteomes" id="UP000277766">
    <property type="component" value="Unassembled WGS sequence"/>
</dbReference>
<dbReference type="OrthoDB" id="54740at2"/>
<protein>
    <submittedName>
        <fullName evidence="4">PASTA domain-containing protein</fullName>
    </submittedName>
</protein>
<keyword evidence="2" id="KW-0812">Transmembrane</keyword>
<evidence type="ECO:0000256" key="2">
    <source>
        <dbReference type="SAM" id="Phobius"/>
    </source>
</evidence>
<dbReference type="CDD" id="cd06577">
    <property type="entry name" value="PASTA_pknB"/>
    <property type="match status" value="3"/>
</dbReference>
<sequence length="551" mass="58667">MTAEEVRIGDRYTVLRTLEEQGNLTLSEVQGPGGEPLRLAWFDIDTPEQRREFFAYRDALRALQPAGLVELVATPEANYAVWRPVEGLTLGEFASLPARPAEGLDALRLQTQHLAEYGYALSDADVVMTGRGRQQATLAYLHPAPQRTDAEIARLNAPLLRPVFEGRTQQRRADNVNWLSFVPGLLLLGAAGWYGYQATQAYLNPSVGVVQDVTGLPANDAGQRLADSGFRVAYAEGEGNEAAIGSVLRQEPEGDTNMPLGRLVTLTVNSPPDLTVPRIEDLSLERAKVNLTESGFRLGQVTEIDGTPTQTPEGRIISQDPPAGLSTQRGQSVNVLVSTGIAGKETWIPDLTGLDFTSAREHARTAGLVITEVESEESDLPENTVISQSPAPYTRIGSGEQMELTVAAPKFSEPPSQVGALPVPPAYVPPAAPPPLPETEPGPVPATPPQSTPGTPAQTPDEPQAAPQTAPAAETPAAQTRSVQLNYEFPADLPPGSYSIAVRDEAGQRVLMGATSSEQLAGARASSAVQVTGQATFIILRDGEVFATSTP</sequence>
<feature type="compositionally biased region" description="Low complexity" evidence="1">
    <location>
        <begin position="455"/>
        <end position="479"/>
    </location>
</feature>
<comment type="caution">
    <text evidence="4">The sequence shown here is derived from an EMBL/GenBank/DDBJ whole genome shotgun (WGS) entry which is preliminary data.</text>
</comment>
<evidence type="ECO:0000256" key="1">
    <source>
        <dbReference type="SAM" id="MobiDB-lite"/>
    </source>
</evidence>
<feature type="domain" description="PASTA" evidence="3">
    <location>
        <begin position="204"/>
        <end position="269"/>
    </location>
</feature>
<reference evidence="4 5" key="1">
    <citation type="submission" date="2018-12" db="EMBL/GenBank/DDBJ databases">
        <title>Deinococcus radiophilus ATCC 27603 genome sequencing and assembly.</title>
        <authorList>
            <person name="Maclea K.S."/>
            <person name="Maynard C.R."/>
        </authorList>
    </citation>
    <scope>NUCLEOTIDE SEQUENCE [LARGE SCALE GENOMIC DNA]</scope>
    <source>
        <strain evidence="4 5">ATCC 27603</strain>
    </source>
</reference>
<feature type="compositionally biased region" description="Pro residues" evidence="1">
    <location>
        <begin position="422"/>
        <end position="451"/>
    </location>
</feature>
<evidence type="ECO:0000259" key="3">
    <source>
        <dbReference type="PROSITE" id="PS51178"/>
    </source>
</evidence>
<keyword evidence="2" id="KW-0472">Membrane</keyword>
<dbReference type="EMBL" id="RXPE01000036">
    <property type="protein sequence ID" value="RTR25177.1"/>
    <property type="molecule type" value="Genomic_DNA"/>
</dbReference>
<accession>A0A431VPR7</accession>
<proteinExistence type="predicted"/>
<evidence type="ECO:0000313" key="4">
    <source>
        <dbReference type="EMBL" id="RTR25177.1"/>
    </source>
</evidence>
<name>A0A431VPR7_9DEIO</name>
<feature type="region of interest" description="Disordered" evidence="1">
    <location>
        <begin position="413"/>
        <end position="479"/>
    </location>
</feature>
<feature type="domain" description="PASTA" evidence="3">
    <location>
        <begin position="343"/>
        <end position="408"/>
    </location>
</feature>
<keyword evidence="2" id="KW-1133">Transmembrane helix</keyword>
<dbReference type="Pfam" id="PF03793">
    <property type="entry name" value="PASTA"/>
    <property type="match status" value="3"/>
</dbReference>